<evidence type="ECO:0000256" key="2">
    <source>
        <dbReference type="ARBA" id="ARBA00022490"/>
    </source>
</evidence>
<dbReference type="PANTHER" id="PTHR10663">
    <property type="entry name" value="GUANYL-NUCLEOTIDE EXCHANGE FACTOR"/>
    <property type="match status" value="1"/>
</dbReference>
<proteinExistence type="predicted"/>
<feature type="non-terminal residue" evidence="5">
    <location>
        <position position="1"/>
    </location>
</feature>
<dbReference type="Pfam" id="PF09324">
    <property type="entry name" value="Sec7-like_HDS"/>
    <property type="match status" value="1"/>
</dbReference>
<evidence type="ECO:0000256" key="1">
    <source>
        <dbReference type="ARBA" id="ARBA00004496"/>
    </source>
</evidence>
<comment type="subcellular location">
    <subcellularLocation>
        <location evidence="1">Cytoplasm</location>
    </subcellularLocation>
</comment>
<dbReference type="InterPro" id="IPR015403">
    <property type="entry name" value="Mon2/Sec7/BIG1-like_HDS"/>
</dbReference>
<dbReference type="EMBL" id="BRYB01006578">
    <property type="protein sequence ID" value="GMI52191.1"/>
    <property type="molecule type" value="Genomic_DNA"/>
</dbReference>
<sequence>NPSVFSSPDVAFILAFSVIMLNTDLHNPNLKEDKRMTKDGFVRNNRGIGENGSDLPRELLEGIFDRLQSNQISLKEDDQAREKAGADAGGGGGGNFAGLFTDAASEFDKSRQAKFIEERNEMVMKTEHFFKQKRKHRGKTGGADFVSATSSGLKDEYVLPMFDVTWAPALSVFSIAMESANGLDKLSAGSSEADKLAMQQNAEAAIDVCLQGLRLGVTIAGTCNLDIARDTFINALSNFAQLGTGRLLEPRNVKCIETLFEIARTNGEVLGNTWEHIFKIASEVSRLRQVYERAGGGDMAEEAPEVDGGEEDAEEAKEKKMSELAIDEHNAQLVNTFISEQTLDLLFAHSANLSVAAVNDFILQLCRVSRMEISGYGGGVGSSTNVVTTTNDPASSNLFMARRSTFFGSGGVSVASKAIGHQPVIYSLQKLVEVAHYNMDVRGRVAWDQLWGVMSAHFTSTALHSNAAVGMYAVDSLRQLSIKFLQKEELRKFQFQHRFLKPYEVIMEKSTHGTTSSLVLDCMTQIAQLSRSGTVVLRSGWRSVINVLKFGGKDASTAAASFEMLVNLVKEIVEGSDQAAAEPDADDADAGMDQFLVDLSEALLGFAAGPSNELALQSLIWVRSLADWLARQNDESKARIMRRRSSSMGVQETNSAAAPSEKALELWWPMLLGLGGIVGNGRGEVRADALSVLVDIVSSYFLVPSEEGGAAETLQLIFRGVISPIFDNSNLAGAESSRARLARGLPENFVFYMSGGGAGVDRSGVTSPTPASDWLDTTFGLTIDACIGIYQKASELYGETALTEDILALFSACSNSENAALSIRSLRRLSAFVLKDMALSKQPPSMENWDVVAETLLACLGNSTRLGGAESGAALRPFLAVEVIEQLGTLTSASDIVPKQVALLMLNGLVDAVATLERGAGSDSGGVEGTPHPREIALHCRRWMVRVLLKLAGDVQVEVLGGPKHSETQDVLTHITRSLLASYVEKDGVLTEGGCGPAEEAEVALLTQLVCELLEGYNKFDSQNLLANMGWLCPMLSTLIQCSNKKVRVLVHQIVSRLFSGPLSDLLKSSEIAAANSGEGLGGGVDAGGGKENGS</sequence>
<feature type="compositionally biased region" description="Acidic residues" evidence="3">
    <location>
        <begin position="299"/>
        <end position="315"/>
    </location>
</feature>
<feature type="region of interest" description="Disordered" evidence="3">
    <location>
        <begin position="295"/>
        <end position="316"/>
    </location>
</feature>
<dbReference type="InterPro" id="IPR035999">
    <property type="entry name" value="Sec7_dom_sf"/>
</dbReference>
<comment type="caution">
    <text evidence="5">The sequence shown here is derived from an EMBL/GenBank/DDBJ whole genome shotgun (WGS) entry which is preliminary data.</text>
</comment>
<dbReference type="InterPro" id="IPR000904">
    <property type="entry name" value="Sec7_dom"/>
</dbReference>
<dbReference type="InterPro" id="IPR023394">
    <property type="entry name" value="Sec7_C_sf"/>
</dbReference>
<evidence type="ECO:0000313" key="6">
    <source>
        <dbReference type="Proteomes" id="UP001165060"/>
    </source>
</evidence>
<dbReference type="Gene3D" id="1.10.1000.11">
    <property type="entry name" value="Arf Nucleotide-binding Site Opener,domain 2"/>
    <property type="match status" value="1"/>
</dbReference>
<dbReference type="PROSITE" id="PS50190">
    <property type="entry name" value="SEC7"/>
    <property type="match status" value="1"/>
</dbReference>
<dbReference type="SUPFAM" id="SSF48425">
    <property type="entry name" value="Sec7 domain"/>
    <property type="match status" value="1"/>
</dbReference>
<keyword evidence="6" id="KW-1185">Reference proteome</keyword>
<organism evidence="5 6">
    <name type="scientific">Tetraparma gracilis</name>
    <dbReference type="NCBI Taxonomy" id="2962635"/>
    <lineage>
        <taxon>Eukaryota</taxon>
        <taxon>Sar</taxon>
        <taxon>Stramenopiles</taxon>
        <taxon>Ochrophyta</taxon>
        <taxon>Bolidophyceae</taxon>
        <taxon>Parmales</taxon>
        <taxon>Triparmaceae</taxon>
        <taxon>Tetraparma</taxon>
    </lineage>
</organism>
<reference evidence="5 6" key="1">
    <citation type="journal article" date="2023" name="Commun. Biol.">
        <title>Genome analysis of Parmales, the sister group of diatoms, reveals the evolutionary specialization of diatoms from phago-mixotrophs to photoautotrophs.</title>
        <authorList>
            <person name="Ban H."/>
            <person name="Sato S."/>
            <person name="Yoshikawa S."/>
            <person name="Yamada K."/>
            <person name="Nakamura Y."/>
            <person name="Ichinomiya M."/>
            <person name="Sato N."/>
            <person name="Blanc-Mathieu R."/>
            <person name="Endo H."/>
            <person name="Kuwata A."/>
            <person name="Ogata H."/>
        </authorList>
    </citation>
    <scope>NUCLEOTIDE SEQUENCE [LARGE SCALE GENOMIC DNA]</scope>
</reference>
<dbReference type="Proteomes" id="UP001165060">
    <property type="component" value="Unassembled WGS sequence"/>
</dbReference>
<evidence type="ECO:0000256" key="3">
    <source>
        <dbReference type="SAM" id="MobiDB-lite"/>
    </source>
</evidence>
<evidence type="ECO:0000259" key="4">
    <source>
        <dbReference type="PROSITE" id="PS50190"/>
    </source>
</evidence>
<name>A0ABQ6N9R3_9STRA</name>
<dbReference type="Pfam" id="PF20252">
    <property type="entry name" value="BIG2_C"/>
    <property type="match status" value="1"/>
</dbReference>
<keyword evidence="2" id="KW-0963">Cytoplasm</keyword>
<feature type="domain" description="SEC7" evidence="4">
    <location>
        <begin position="1"/>
        <end position="70"/>
    </location>
</feature>
<evidence type="ECO:0000313" key="5">
    <source>
        <dbReference type="EMBL" id="GMI52191.1"/>
    </source>
</evidence>
<feature type="region of interest" description="Disordered" evidence="3">
    <location>
        <begin position="1076"/>
        <end position="1095"/>
    </location>
</feature>
<dbReference type="PANTHER" id="PTHR10663:SF375">
    <property type="entry name" value="LD29171P"/>
    <property type="match status" value="1"/>
</dbReference>
<dbReference type="InterPro" id="IPR046455">
    <property type="entry name" value="Sec7/BIG1-like_C"/>
</dbReference>
<protein>
    <recommendedName>
        <fullName evidence="4">SEC7 domain-containing protein</fullName>
    </recommendedName>
</protein>
<gene>
    <name evidence="5" type="ORF">TeGR_g8872</name>
</gene>
<accession>A0ABQ6N9R3</accession>
<feature type="compositionally biased region" description="Gly residues" evidence="3">
    <location>
        <begin position="1079"/>
        <end position="1095"/>
    </location>
</feature>
<dbReference type="Pfam" id="PF01369">
    <property type="entry name" value="Sec7"/>
    <property type="match status" value="1"/>
</dbReference>